<dbReference type="Proteomes" id="UP001056120">
    <property type="component" value="Linkage Group LG20"/>
</dbReference>
<proteinExistence type="predicted"/>
<dbReference type="EMBL" id="CM042037">
    <property type="protein sequence ID" value="KAI3743397.1"/>
    <property type="molecule type" value="Genomic_DNA"/>
</dbReference>
<sequence length="109" mass="12713">MAASAEGCPIELKDVDKRILEQMKKGGKKDEIRDLKLLLAQIRVDERDFNGALNIYHELSNEDPQDFKIYLCQAIAYRLLGKNDEAENNRYKRLVPEGYIHAKYIDDNW</sequence>
<accession>A0ACB9DAS9</accession>
<evidence type="ECO:0000313" key="2">
    <source>
        <dbReference type="Proteomes" id="UP001056120"/>
    </source>
</evidence>
<protein>
    <submittedName>
        <fullName evidence="1">Uncharacterized protein</fullName>
    </submittedName>
</protein>
<name>A0ACB9DAS9_9ASTR</name>
<reference evidence="2" key="1">
    <citation type="journal article" date="2022" name="Mol. Ecol. Resour.">
        <title>The genomes of chicory, endive, great burdock and yacon provide insights into Asteraceae palaeo-polyploidization history and plant inulin production.</title>
        <authorList>
            <person name="Fan W."/>
            <person name="Wang S."/>
            <person name="Wang H."/>
            <person name="Wang A."/>
            <person name="Jiang F."/>
            <person name="Liu H."/>
            <person name="Zhao H."/>
            <person name="Xu D."/>
            <person name="Zhang Y."/>
        </authorList>
    </citation>
    <scope>NUCLEOTIDE SEQUENCE [LARGE SCALE GENOMIC DNA]</scope>
    <source>
        <strain evidence="2">cv. Yunnan</strain>
    </source>
</reference>
<evidence type="ECO:0000313" key="1">
    <source>
        <dbReference type="EMBL" id="KAI3743397.1"/>
    </source>
</evidence>
<organism evidence="1 2">
    <name type="scientific">Smallanthus sonchifolius</name>
    <dbReference type="NCBI Taxonomy" id="185202"/>
    <lineage>
        <taxon>Eukaryota</taxon>
        <taxon>Viridiplantae</taxon>
        <taxon>Streptophyta</taxon>
        <taxon>Embryophyta</taxon>
        <taxon>Tracheophyta</taxon>
        <taxon>Spermatophyta</taxon>
        <taxon>Magnoliopsida</taxon>
        <taxon>eudicotyledons</taxon>
        <taxon>Gunneridae</taxon>
        <taxon>Pentapetalae</taxon>
        <taxon>asterids</taxon>
        <taxon>campanulids</taxon>
        <taxon>Asterales</taxon>
        <taxon>Asteraceae</taxon>
        <taxon>Asteroideae</taxon>
        <taxon>Heliantheae alliance</taxon>
        <taxon>Millerieae</taxon>
        <taxon>Smallanthus</taxon>
    </lineage>
</organism>
<reference evidence="1 2" key="2">
    <citation type="journal article" date="2022" name="Mol. Ecol. Resour.">
        <title>The genomes of chicory, endive, great burdock and yacon provide insights into Asteraceae paleo-polyploidization history and plant inulin production.</title>
        <authorList>
            <person name="Fan W."/>
            <person name="Wang S."/>
            <person name="Wang H."/>
            <person name="Wang A."/>
            <person name="Jiang F."/>
            <person name="Liu H."/>
            <person name="Zhao H."/>
            <person name="Xu D."/>
            <person name="Zhang Y."/>
        </authorList>
    </citation>
    <scope>NUCLEOTIDE SEQUENCE [LARGE SCALE GENOMIC DNA]</scope>
    <source>
        <strain evidence="2">cv. Yunnan</strain>
        <tissue evidence="1">Leaves</tissue>
    </source>
</reference>
<gene>
    <name evidence="1" type="ORF">L1987_61106</name>
</gene>
<keyword evidence="2" id="KW-1185">Reference proteome</keyword>
<comment type="caution">
    <text evidence="1">The sequence shown here is derived from an EMBL/GenBank/DDBJ whole genome shotgun (WGS) entry which is preliminary data.</text>
</comment>